<dbReference type="InterPro" id="IPR023214">
    <property type="entry name" value="HAD_sf"/>
</dbReference>
<dbReference type="NCBIfam" id="TIGR01488">
    <property type="entry name" value="HAD-SF-IB"/>
    <property type="match status" value="1"/>
</dbReference>
<dbReference type="Gene3D" id="1.20.1440.100">
    <property type="entry name" value="SG protein - dephosphorylation function"/>
    <property type="match status" value="1"/>
</dbReference>
<dbReference type="Gene3D" id="3.40.50.1000">
    <property type="entry name" value="HAD superfamily/HAD-like"/>
    <property type="match status" value="1"/>
</dbReference>
<evidence type="ECO:0000313" key="2">
    <source>
        <dbReference type="Proteomes" id="UP000598174"/>
    </source>
</evidence>
<proteinExistence type="predicted"/>
<dbReference type="InterPro" id="IPR036412">
    <property type="entry name" value="HAD-like_sf"/>
</dbReference>
<dbReference type="Proteomes" id="UP000598174">
    <property type="component" value="Unassembled WGS sequence"/>
</dbReference>
<dbReference type="AlphaFoldDB" id="A0A919MPV7"/>
<dbReference type="Pfam" id="PF12710">
    <property type="entry name" value="HAD"/>
    <property type="match status" value="1"/>
</dbReference>
<name>A0A919MPV7_9ACTN</name>
<sequence>MWNLDGTLTRRDTLLPFLRQVCGPIQVGRAVAAATGRDGPRALLLQQLLGGRVTAEVDVVARRYAQHLFNHLLRADCRRRWQWHHHHGHHLVIASSSPEVYVGHLGTLLGADTVIASRIASVNGRLTGRISGGDCRGAERARRVLAHLTERPAGLLWAYGNLPADRDLLDLADIAIRVRPLRHLYAMTDA</sequence>
<gene>
    <name evidence="1" type="ORF">Afe05nite_75320</name>
</gene>
<evidence type="ECO:0000313" key="1">
    <source>
        <dbReference type="EMBL" id="GIE15692.1"/>
    </source>
</evidence>
<accession>A0A919MPV7</accession>
<reference evidence="1" key="1">
    <citation type="submission" date="2021-01" db="EMBL/GenBank/DDBJ databases">
        <title>Whole genome shotgun sequence of Actinoplanes ferrugineus NBRC 15555.</title>
        <authorList>
            <person name="Komaki H."/>
            <person name="Tamura T."/>
        </authorList>
    </citation>
    <scope>NUCLEOTIDE SEQUENCE</scope>
    <source>
        <strain evidence="1">NBRC 15555</strain>
    </source>
</reference>
<dbReference type="EMBL" id="BOMM01000070">
    <property type="protein sequence ID" value="GIE15692.1"/>
    <property type="molecule type" value="Genomic_DNA"/>
</dbReference>
<dbReference type="SUPFAM" id="SSF56784">
    <property type="entry name" value="HAD-like"/>
    <property type="match status" value="1"/>
</dbReference>
<organism evidence="1 2">
    <name type="scientific">Paractinoplanes ferrugineus</name>
    <dbReference type="NCBI Taxonomy" id="113564"/>
    <lineage>
        <taxon>Bacteria</taxon>
        <taxon>Bacillati</taxon>
        <taxon>Actinomycetota</taxon>
        <taxon>Actinomycetes</taxon>
        <taxon>Micromonosporales</taxon>
        <taxon>Micromonosporaceae</taxon>
        <taxon>Paractinoplanes</taxon>
    </lineage>
</organism>
<protein>
    <recommendedName>
        <fullName evidence="3">Phosphoserine phosphatase</fullName>
    </recommendedName>
</protein>
<evidence type="ECO:0008006" key="3">
    <source>
        <dbReference type="Google" id="ProtNLM"/>
    </source>
</evidence>
<comment type="caution">
    <text evidence="1">The sequence shown here is derived from an EMBL/GenBank/DDBJ whole genome shotgun (WGS) entry which is preliminary data.</text>
</comment>
<keyword evidence="2" id="KW-1185">Reference proteome</keyword>